<accession>L8H4H8</accession>
<dbReference type="InterPro" id="IPR014790">
    <property type="entry name" value="MutL_C"/>
</dbReference>
<dbReference type="Gene3D" id="3.30.1540.20">
    <property type="entry name" value="MutL, C-terminal domain, dimerisation subdomain"/>
    <property type="match status" value="1"/>
</dbReference>
<dbReference type="Proteomes" id="UP000011083">
    <property type="component" value="Unassembled WGS sequence"/>
</dbReference>
<dbReference type="InterPro" id="IPR038973">
    <property type="entry name" value="MutL/Mlh/Pms-like"/>
</dbReference>
<dbReference type="OrthoDB" id="20909at2759"/>
<dbReference type="GeneID" id="14921300"/>
<gene>
    <name evidence="2" type="ORF">ACA1_195260</name>
</gene>
<dbReference type="SMART" id="SM00853">
    <property type="entry name" value="MutL_C"/>
    <property type="match status" value="1"/>
</dbReference>
<dbReference type="SUPFAM" id="SSF54211">
    <property type="entry name" value="Ribosomal protein S5 domain 2-like"/>
    <property type="match status" value="1"/>
</dbReference>
<dbReference type="VEuPathDB" id="AmoebaDB:ACA1_195260"/>
<dbReference type="SUPFAM" id="SSF118116">
    <property type="entry name" value="DNA mismatch repair protein MutL"/>
    <property type="match status" value="1"/>
</dbReference>
<organism evidence="2 3">
    <name type="scientific">Acanthamoeba castellanii (strain ATCC 30010 / Neff)</name>
    <dbReference type="NCBI Taxonomy" id="1257118"/>
    <lineage>
        <taxon>Eukaryota</taxon>
        <taxon>Amoebozoa</taxon>
        <taxon>Discosea</taxon>
        <taxon>Longamoebia</taxon>
        <taxon>Centramoebida</taxon>
        <taxon>Acanthamoebidae</taxon>
        <taxon>Acanthamoeba</taxon>
    </lineage>
</organism>
<evidence type="ECO:0000313" key="2">
    <source>
        <dbReference type="EMBL" id="ELR20444.1"/>
    </source>
</evidence>
<dbReference type="KEGG" id="acan:ACA1_195260"/>
<dbReference type="PANTHER" id="PTHR10073">
    <property type="entry name" value="DNA MISMATCH REPAIR PROTEIN MLH, PMS, MUTL"/>
    <property type="match status" value="1"/>
</dbReference>
<dbReference type="RefSeq" id="XP_004367469.1">
    <property type="nucleotide sequence ID" value="XM_004367412.1"/>
</dbReference>
<sequence>MSSGYELERIKQTLERIALVHPQVRFSLYDTTKGSTILHTRQLRTLRASFEQLFGSVDGLCEVEHCAGPYTFRDVNKRSVKAKELRKFINESYLSLSLRTVSALTTIEDHLDAANGSAVTSIQDADAKTIFNKYAVFLLDISCPPSAYDVTLDPTKTLVEFKGTASMLCEAWAGESLARAPQPDNQESEHFYGTREAALIEETTADPEVTTRKVDHQSASTRIALHLSSHALQRKPFLGKAEASILSTDCTHDRGTQLAVSKDVLKKMRVINQVDTKFILAKEGDMLYILDQHAVDERIGLEKLEWYSGSRTQVLVRAVPAVDGVPLTNVDNLREFVTQLEATNGSAATKPRSIVRLLQSKACRGALMFGDRLSREDCQALIDRVSACALPFQCAHGKIAAQAH</sequence>
<dbReference type="STRING" id="1257118.L8H4H8"/>
<dbReference type="GO" id="GO:0016887">
    <property type="term" value="F:ATP hydrolysis activity"/>
    <property type="evidence" value="ECO:0007669"/>
    <property type="project" value="InterPro"/>
</dbReference>
<reference evidence="2 3" key="1">
    <citation type="journal article" date="2013" name="Genome Biol.">
        <title>Genome of Acanthamoeba castellanii highlights extensive lateral gene transfer and early evolution of tyrosine kinase signaling.</title>
        <authorList>
            <person name="Clarke M."/>
            <person name="Lohan A.J."/>
            <person name="Liu B."/>
            <person name="Lagkouvardos I."/>
            <person name="Roy S."/>
            <person name="Zafar N."/>
            <person name="Bertelli C."/>
            <person name="Schilde C."/>
            <person name="Kianianmomeni A."/>
            <person name="Burglin T.R."/>
            <person name="Frech C."/>
            <person name="Turcotte B."/>
            <person name="Kopec K.O."/>
            <person name="Synnott J.M."/>
            <person name="Choo C."/>
            <person name="Paponov I."/>
            <person name="Finkler A."/>
            <person name="Soon Heng Tan C."/>
            <person name="Hutchins A.P."/>
            <person name="Weinmeier T."/>
            <person name="Rattei T."/>
            <person name="Chu J.S."/>
            <person name="Gimenez G."/>
            <person name="Irimia M."/>
            <person name="Rigden D.J."/>
            <person name="Fitzpatrick D.A."/>
            <person name="Lorenzo-Morales J."/>
            <person name="Bateman A."/>
            <person name="Chiu C.H."/>
            <person name="Tang P."/>
            <person name="Hegemann P."/>
            <person name="Fromm H."/>
            <person name="Raoult D."/>
            <person name="Greub G."/>
            <person name="Miranda-Saavedra D."/>
            <person name="Chen N."/>
            <person name="Nash P."/>
            <person name="Ginger M.L."/>
            <person name="Horn M."/>
            <person name="Schaap P."/>
            <person name="Caler L."/>
            <person name="Loftus B."/>
        </authorList>
    </citation>
    <scope>NUCLEOTIDE SEQUENCE [LARGE SCALE GENOMIC DNA]</scope>
    <source>
        <strain evidence="2 3">Neff</strain>
    </source>
</reference>
<evidence type="ECO:0000259" key="1">
    <source>
        <dbReference type="SMART" id="SM00853"/>
    </source>
</evidence>
<dbReference type="GO" id="GO:0032300">
    <property type="term" value="C:mismatch repair complex"/>
    <property type="evidence" value="ECO:0007669"/>
    <property type="project" value="InterPro"/>
</dbReference>
<dbReference type="AlphaFoldDB" id="L8H4H8"/>
<dbReference type="GO" id="GO:0005524">
    <property type="term" value="F:ATP binding"/>
    <property type="evidence" value="ECO:0007669"/>
    <property type="project" value="InterPro"/>
</dbReference>
<feature type="domain" description="MutL C-terminal dimerisation" evidence="1">
    <location>
        <begin position="270"/>
        <end position="373"/>
    </location>
</feature>
<dbReference type="EMBL" id="KB007917">
    <property type="protein sequence ID" value="ELR20444.1"/>
    <property type="molecule type" value="Genomic_DNA"/>
</dbReference>
<dbReference type="GO" id="GO:0140664">
    <property type="term" value="F:ATP-dependent DNA damage sensor activity"/>
    <property type="evidence" value="ECO:0007669"/>
    <property type="project" value="InterPro"/>
</dbReference>
<dbReference type="GO" id="GO:0006298">
    <property type="term" value="P:mismatch repair"/>
    <property type="evidence" value="ECO:0007669"/>
    <property type="project" value="InterPro"/>
</dbReference>
<dbReference type="PANTHER" id="PTHR10073:SF47">
    <property type="entry name" value="DNA MISMATCH REPAIR PROTEIN MLH3"/>
    <property type="match status" value="1"/>
</dbReference>
<dbReference type="Gene3D" id="3.30.230.10">
    <property type="match status" value="1"/>
</dbReference>
<dbReference type="InterPro" id="IPR020568">
    <property type="entry name" value="Ribosomal_Su5_D2-typ_SF"/>
</dbReference>
<name>L8H4H8_ACACF</name>
<dbReference type="InterPro" id="IPR042120">
    <property type="entry name" value="MutL_C_dimsub"/>
</dbReference>
<dbReference type="InterPro" id="IPR014721">
    <property type="entry name" value="Ribsml_uS5_D2-typ_fold_subgr"/>
</dbReference>
<proteinExistence type="predicted"/>
<keyword evidence="3" id="KW-1185">Reference proteome</keyword>
<dbReference type="InterPro" id="IPR037198">
    <property type="entry name" value="MutL_C_sf"/>
</dbReference>
<evidence type="ECO:0000313" key="3">
    <source>
        <dbReference type="Proteomes" id="UP000011083"/>
    </source>
</evidence>
<dbReference type="Pfam" id="PF08676">
    <property type="entry name" value="MutL_C"/>
    <property type="match status" value="1"/>
</dbReference>
<protein>
    <submittedName>
        <fullName evidence="2">MutL dimerization domain containing protein</fullName>
    </submittedName>
</protein>